<proteinExistence type="predicted"/>
<protein>
    <recommendedName>
        <fullName evidence="6">Precorrin-6A synthase [deacetylating]</fullName>
        <ecNumber evidence="6">2.1.1.152</ecNumber>
    </recommendedName>
</protein>
<comment type="pathway">
    <text evidence="1">Cofactor biosynthesis; adenosylcobalamin biosynthesis.</text>
</comment>
<sequence length="254" mass="28382">MKRKVLVIGIGAGNPDHLTVQAIDALNRASVFFIPDKGAEKSDLAQLRREIIERFVTRTNYQVVGFDNPVRDSATPSYRQGVSDWHDAVEDVYKTLLAERLNDGECGAFLAWGDPGLYDSILRILERIRARGDIELEYEVVPGISSVQALAAAHRIPINRIGESIMITTGRKLKEGFPENADSVIVMLDGQAAFKNVDGDMEIFWGAYIGTPDEILVSGKLSDVLDEIERVRHEARSKKGWIMDTYLLRKPQAR</sequence>
<feature type="domain" description="Tetrapyrrole methylase" evidence="7">
    <location>
        <begin position="4"/>
        <end position="224"/>
    </location>
</feature>
<keyword evidence="2" id="KW-0169">Cobalamin biosynthesis</keyword>
<name>A0A1E3VUG7_9HYPH</name>
<dbReference type="RefSeq" id="WP_069443175.1">
    <property type="nucleotide sequence ID" value="NZ_LPWE01000002.1"/>
</dbReference>
<dbReference type="EMBL" id="LPWE01000002">
    <property type="protein sequence ID" value="ODR97173.1"/>
    <property type="molecule type" value="Genomic_DNA"/>
</dbReference>
<evidence type="ECO:0000256" key="4">
    <source>
        <dbReference type="ARBA" id="ARBA00022679"/>
    </source>
</evidence>
<evidence type="ECO:0000259" key="7">
    <source>
        <dbReference type="Pfam" id="PF00590"/>
    </source>
</evidence>
<comment type="function">
    <text evidence="6">Catalyzes the methylation of C-1 in precorrin-5 and the subsequent extrusion of acetic acid from the resulting intermediate to form cobalt-precorrin-6A.</text>
</comment>
<evidence type="ECO:0000313" key="9">
    <source>
        <dbReference type="Proteomes" id="UP000094172"/>
    </source>
</evidence>
<keyword evidence="4 6" id="KW-0808">Transferase</keyword>
<dbReference type="Pfam" id="PF00590">
    <property type="entry name" value="TP_methylase"/>
    <property type="match status" value="1"/>
</dbReference>
<evidence type="ECO:0000313" key="8">
    <source>
        <dbReference type="EMBL" id="ODR97173.1"/>
    </source>
</evidence>
<comment type="caution">
    <text evidence="8">The sequence shown here is derived from an EMBL/GenBank/DDBJ whole genome shotgun (WGS) entry which is preliminary data.</text>
</comment>
<dbReference type="InterPro" id="IPR014776">
    <property type="entry name" value="4pyrrole_Mease_sub2"/>
</dbReference>
<dbReference type="STRING" id="1774970.AUC70_12965"/>
<dbReference type="GO" id="GO:0009236">
    <property type="term" value="P:cobalamin biosynthetic process"/>
    <property type="evidence" value="ECO:0007669"/>
    <property type="project" value="UniProtKB-KW"/>
</dbReference>
<keyword evidence="9" id="KW-1185">Reference proteome</keyword>
<dbReference type="PANTHER" id="PTHR43467">
    <property type="entry name" value="COBALT-PRECORRIN-2 C(20)-METHYLTRANSFERASE"/>
    <property type="match status" value="1"/>
</dbReference>
<evidence type="ECO:0000256" key="5">
    <source>
        <dbReference type="ARBA" id="ARBA00022691"/>
    </source>
</evidence>
<dbReference type="InterPro" id="IPR035996">
    <property type="entry name" value="4pyrrol_Methylase_sf"/>
</dbReference>
<dbReference type="Proteomes" id="UP000094172">
    <property type="component" value="Unassembled WGS sequence"/>
</dbReference>
<dbReference type="InterPro" id="IPR014777">
    <property type="entry name" value="4pyrrole_Mease_sub1"/>
</dbReference>
<dbReference type="Gene3D" id="3.30.950.10">
    <property type="entry name" value="Methyltransferase, Cobalt-precorrin-4 Transmethylase, Domain 2"/>
    <property type="match status" value="1"/>
</dbReference>
<dbReference type="InterPro" id="IPR012797">
    <property type="entry name" value="CobF"/>
</dbReference>
<dbReference type="Gene3D" id="3.40.1010.10">
    <property type="entry name" value="Cobalt-precorrin-4 Transmethylase, Domain 1"/>
    <property type="match status" value="1"/>
</dbReference>
<dbReference type="InterPro" id="IPR000878">
    <property type="entry name" value="4pyrrol_Mease"/>
</dbReference>
<dbReference type="CDD" id="cd11643">
    <property type="entry name" value="Precorrin-6A-synthase"/>
    <property type="match status" value="1"/>
</dbReference>
<dbReference type="SUPFAM" id="SSF53790">
    <property type="entry name" value="Tetrapyrrole methylase"/>
    <property type="match status" value="1"/>
</dbReference>
<organism evidence="8 9">
    <name type="scientific">Methyloceanibacter stevinii</name>
    <dbReference type="NCBI Taxonomy" id="1774970"/>
    <lineage>
        <taxon>Bacteria</taxon>
        <taxon>Pseudomonadati</taxon>
        <taxon>Pseudomonadota</taxon>
        <taxon>Alphaproteobacteria</taxon>
        <taxon>Hyphomicrobiales</taxon>
        <taxon>Hyphomicrobiaceae</taxon>
        <taxon>Methyloceanibacter</taxon>
    </lineage>
</organism>
<dbReference type="NCBIfam" id="TIGR02434">
    <property type="entry name" value="CobF"/>
    <property type="match status" value="1"/>
</dbReference>
<dbReference type="PANTHER" id="PTHR43467:SF1">
    <property type="entry name" value="PRECORRIN-6A SYNTHASE [DEACETYLATING]"/>
    <property type="match status" value="1"/>
</dbReference>
<comment type="catalytic activity">
    <reaction evidence="6">
        <text>precorrin-5 + S-adenosyl-L-methionine + H2O = precorrin-6A + acetate + S-adenosyl-L-homocysteine + 2 H(+)</text>
        <dbReference type="Rhea" id="RHEA:18261"/>
        <dbReference type="ChEBI" id="CHEBI:15377"/>
        <dbReference type="ChEBI" id="CHEBI:15378"/>
        <dbReference type="ChEBI" id="CHEBI:30089"/>
        <dbReference type="ChEBI" id="CHEBI:57856"/>
        <dbReference type="ChEBI" id="CHEBI:59789"/>
        <dbReference type="ChEBI" id="CHEBI:77871"/>
        <dbReference type="ChEBI" id="CHEBI:77872"/>
        <dbReference type="EC" id="2.1.1.152"/>
    </reaction>
</comment>
<keyword evidence="3 6" id="KW-0489">Methyltransferase</keyword>
<reference evidence="8 9" key="1">
    <citation type="journal article" date="2016" name="Environ. Microbiol.">
        <title>New Methyloceanibacter diversity from North Sea sediments includes methanotroph containing solely the soluble methane monooxygenase.</title>
        <authorList>
            <person name="Vekeman B."/>
            <person name="Kerckhof F.M."/>
            <person name="Cremers G."/>
            <person name="de Vos P."/>
            <person name="Vandamme P."/>
            <person name="Boon N."/>
            <person name="Op den Camp H.J."/>
            <person name="Heylen K."/>
        </authorList>
    </citation>
    <scope>NUCLEOTIDE SEQUENCE [LARGE SCALE GENOMIC DNA]</scope>
    <source>
        <strain evidence="8 9">R-67176</strain>
    </source>
</reference>
<accession>A0A1E3VUG7</accession>
<dbReference type="AlphaFoldDB" id="A0A1E3VUG7"/>
<dbReference type="PIRSF" id="PIRSF036525">
    <property type="entry name" value="CobF"/>
    <property type="match status" value="1"/>
</dbReference>
<gene>
    <name evidence="8" type="ORF">AUC70_12965</name>
</gene>
<evidence type="ECO:0000256" key="1">
    <source>
        <dbReference type="ARBA" id="ARBA00004953"/>
    </source>
</evidence>
<evidence type="ECO:0000256" key="2">
    <source>
        <dbReference type="ARBA" id="ARBA00022573"/>
    </source>
</evidence>
<dbReference type="GO" id="GO:0032259">
    <property type="term" value="P:methylation"/>
    <property type="evidence" value="ECO:0007669"/>
    <property type="project" value="UniProtKB-KW"/>
</dbReference>
<evidence type="ECO:0000256" key="3">
    <source>
        <dbReference type="ARBA" id="ARBA00022603"/>
    </source>
</evidence>
<dbReference type="GO" id="GO:0043819">
    <property type="term" value="F:precorrin-6A synthase (deacetylating) activity"/>
    <property type="evidence" value="ECO:0007669"/>
    <property type="project" value="UniProtKB-EC"/>
</dbReference>
<keyword evidence="5 6" id="KW-0949">S-adenosyl-L-methionine</keyword>
<evidence type="ECO:0000256" key="6">
    <source>
        <dbReference type="PIRNR" id="PIRNR036525"/>
    </source>
</evidence>
<dbReference type="EC" id="2.1.1.152" evidence="6"/>